<reference evidence="8 9" key="1">
    <citation type="submission" date="2017-09" db="EMBL/GenBank/DDBJ databases">
        <title>Complete Genome Sequences of Two Strains of the Meat Spoilage Bacterium Brochothrix thermosphacta Isolated from Ground Chicken.</title>
        <authorList>
            <person name="Paoli G.C."/>
            <person name="Wijey C."/>
            <person name="Chen C.-Y."/>
            <person name="Nguyen L."/>
            <person name="Yan X."/>
            <person name="Irwin P.L."/>
        </authorList>
    </citation>
    <scope>NUCLEOTIDE SEQUENCE [LARGE SCALE GENOMIC DNA]</scope>
    <source>
        <strain evidence="8 9">BI</strain>
    </source>
</reference>
<dbReference type="InterPro" id="IPR004797">
    <property type="entry name" value="Competence_ComEC/Rec2"/>
</dbReference>
<dbReference type="InterPro" id="IPR004477">
    <property type="entry name" value="ComEC_N"/>
</dbReference>
<name>A0A1D2LFM8_BROTH</name>
<dbReference type="PANTHER" id="PTHR30619:SF1">
    <property type="entry name" value="RECOMBINATION PROTEIN 2"/>
    <property type="match status" value="1"/>
</dbReference>
<evidence type="ECO:0000256" key="1">
    <source>
        <dbReference type="ARBA" id="ARBA00004651"/>
    </source>
</evidence>
<dbReference type="GO" id="GO:0005886">
    <property type="term" value="C:plasma membrane"/>
    <property type="evidence" value="ECO:0007669"/>
    <property type="project" value="UniProtKB-SubCell"/>
</dbReference>
<dbReference type="InterPro" id="IPR052159">
    <property type="entry name" value="Competence_DNA_uptake"/>
</dbReference>
<dbReference type="SMART" id="SM00849">
    <property type="entry name" value="Lactamase_B"/>
    <property type="match status" value="1"/>
</dbReference>
<feature type="transmembrane region" description="Helical" evidence="6">
    <location>
        <begin position="255"/>
        <end position="273"/>
    </location>
</feature>
<gene>
    <name evidence="8" type="ORF">CNY62_10110</name>
</gene>
<dbReference type="STRING" id="2756.BFR44_10705"/>
<dbReference type="Pfam" id="PF13567">
    <property type="entry name" value="DUF4131"/>
    <property type="match status" value="1"/>
</dbReference>
<feature type="transmembrane region" description="Helical" evidence="6">
    <location>
        <begin position="382"/>
        <end position="405"/>
    </location>
</feature>
<dbReference type="SUPFAM" id="SSF56281">
    <property type="entry name" value="Metallo-hydrolase/oxidoreductase"/>
    <property type="match status" value="1"/>
</dbReference>
<evidence type="ECO:0000256" key="2">
    <source>
        <dbReference type="ARBA" id="ARBA00022475"/>
    </source>
</evidence>
<feature type="domain" description="Metallo-beta-lactamase" evidence="7">
    <location>
        <begin position="500"/>
        <end position="710"/>
    </location>
</feature>
<dbReference type="NCBIfam" id="TIGR00360">
    <property type="entry name" value="ComEC_N-term"/>
    <property type="match status" value="1"/>
</dbReference>
<comment type="subcellular location">
    <subcellularLocation>
        <location evidence="1">Cell membrane</location>
        <topology evidence="1">Multi-pass membrane protein</topology>
    </subcellularLocation>
</comment>
<sequence>MARHLLVISCMMLFIAVAMEKEAFSFVIIVLIICCLLSWKYKQLLYFLPMLLLLMIIYQSSAEQSFRKSAPDFLKSFKISAEPLIDGDRFQAIVTQGKQTSKMSYVMNTENEKDALRHIKPGDNLQISGETRSPNRAKNPHQFDERLYLKYQHIHHVITAVSIEKLADSKPSWHTKILQLRHYLLAVVTEKAPSKVGSYTRALIFGERDSLEEETVEAYRSLGVIHLLAISGLHVHLIGASLFMIALYSGAKRRLSASLAIVFLLFYLVLAGANAPVVRAVSMMCLLFLNEIIPSKISTFTALIISFNLQILLDHYQLFSIGFQLSYAVCLGLVLSRNIIRQSQSRVVEGLKISIIATLMSLPLISYHFFEISLASIWSNLIFVPLYTLFIIPACLGTALILPLFEIPTPLLTLFEKVLSLSETFAIKLNELPFNTYITGRAPLVSYLIIVVLLWSFFIAWERKCYLKTLTLLLIITILSLPIQTQWSNKGRVVMIDVGQGDSLFIQLPNNKGNMLIDTGGQFDWQPREEWQKRKRVYTIGKNVLNPTLKALGVSRIDQVILTHSDFDHMGALVELAEEIKLGEIIIGRGSASDKLLATMLTKLKAIPQREVVEGDELVLGKIRFTVLNPQAEGGIGENRDSVVLHAVIAGKSWLFTGDMEKEQEQRIMKEYPKLGLDYLMVAHHGSKHSTDATFVENMQPKEAWISVAEKSRYGHPHPEVLEILANNNVRIRSTALEGALIYHFDY</sequence>
<dbReference type="OrthoDB" id="9761531at2"/>
<dbReference type="EMBL" id="CP023483">
    <property type="protein sequence ID" value="ATF26709.1"/>
    <property type="molecule type" value="Genomic_DNA"/>
</dbReference>
<dbReference type="Proteomes" id="UP000243591">
    <property type="component" value="Chromosome"/>
</dbReference>
<dbReference type="Pfam" id="PF03772">
    <property type="entry name" value="Competence"/>
    <property type="match status" value="1"/>
</dbReference>
<dbReference type="Gene3D" id="3.60.15.10">
    <property type="entry name" value="Ribonuclease Z/Hydroxyacylglutathione hydrolase-like"/>
    <property type="match status" value="1"/>
</dbReference>
<dbReference type="PANTHER" id="PTHR30619">
    <property type="entry name" value="DNA INTERNALIZATION/COMPETENCE PROTEIN COMEC/REC2"/>
    <property type="match status" value="1"/>
</dbReference>
<dbReference type="InterPro" id="IPR036866">
    <property type="entry name" value="RibonucZ/Hydroxyglut_hydro"/>
</dbReference>
<feature type="transmembrane region" description="Helical" evidence="6">
    <location>
        <begin position="227"/>
        <end position="249"/>
    </location>
</feature>
<dbReference type="Pfam" id="PF00753">
    <property type="entry name" value="Lactamase_B"/>
    <property type="match status" value="1"/>
</dbReference>
<evidence type="ECO:0000313" key="8">
    <source>
        <dbReference type="EMBL" id="ATF26709.1"/>
    </source>
</evidence>
<keyword evidence="4 6" id="KW-1133">Transmembrane helix</keyword>
<dbReference type="KEGG" id="bths:CNY62_10110"/>
<evidence type="ECO:0000256" key="6">
    <source>
        <dbReference type="SAM" id="Phobius"/>
    </source>
</evidence>
<keyword evidence="3 6" id="KW-0812">Transmembrane</keyword>
<evidence type="ECO:0000313" key="9">
    <source>
        <dbReference type="Proteomes" id="UP000243591"/>
    </source>
</evidence>
<protein>
    <submittedName>
        <fullName evidence="8">DNA internalization-related competence protein ComEC/Rec2</fullName>
    </submittedName>
</protein>
<dbReference type="NCBIfam" id="TIGR00361">
    <property type="entry name" value="ComEC_Rec2"/>
    <property type="match status" value="1"/>
</dbReference>
<dbReference type="GO" id="GO:0030420">
    <property type="term" value="P:establishment of competence for transformation"/>
    <property type="evidence" value="ECO:0007669"/>
    <property type="project" value="InterPro"/>
</dbReference>
<feature type="transmembrane region" description="Helical" evidence="6">
    <location>
        <begin position="285"/>
        <end position="309"/>
    </location>
</feature>
<keyword evidence="2" id="KW-1003">Cell membrane</keyword>
<dbReference type="InterPro" id="IPR001279">
    <property type="entry name" value="Metallo-B-lactamas"/>
</dbReference>
<feature type="transmembrane region" description="Helical" evidence="6">
    <location>
        <begin position="347"/>
        <end position="370"/>
    </location>
</feature>
<evidence type="ECO:0000256" key="5">
    <source>
        <dbReference type="ARBA" id="ARBA00023136"/>
    </source>
</evidence>
<keyword evidence="9" id="KW-1185">Reference proteome</keyword>
<feature type="transmembrane region" description="Helical" evidence="6">
    <location>
        <begin position="45"/>
        <end position="61"/>
    </location>
</feature>
<evidence type="ECO:0000256" key="4">
    <source>
        <dbReference type="ARBA" id="ARBA00022989"/>
    </source>
</evidence>
<dbReference type="InterPro" id="IPR025405">
    <property type="entry name" value="DUF4131"/>
</dbReference>
<feature type="transmembrane region" description="Helical" evidence="6">
    <location>
        <begin position="12"/>
        <end position="39"/>
    </location>
</feature>
<accession>A0A1D2LFM8</accession>
<proteinExistence type="predicted"/>
<dbReference type="AlphaFoldDB" id="A0A1D2LFM8"/>
<dbReference type="InterPro" id="IPR035681">
    <property type="entry name" value="ComA-like_MBL"/>
</dbReference>
<feature type="transmembrane region" description="Helical" evidence="6">
    <location>
        <begin position="466"/>
        <end position="483"/>
    </location>
</feature>
<feature type="transmembrane region" description="Helical" evidence="6">
    <location>
        <begin position="315"/>
        <end position="335"/>
    </location>
</feature>
<organism evidence="8 9">
    <name type="scientific">Brochothrix thermosphacta</name>
    <name type="common">Microbacterium thermosphactum</name>
    <dbReference type="NCBI Taxonomy" id="2756"/>
    <lineage>
        <taxon>Bacteria</taxon>
        <taxon>Bacillati</taxon>
        <taxon>Bacillota</taxon>
        <taxon>Bacilli</taxon>
        <taxon>Bacillales</taxon>
        <taxon>Listeriaceae</taxon>
        <taxon>Brochothrix</taxon>
    </lineage>
</organism>
<dbReference type="RefSeq" id="WP_069125293.1">
    <property type="nucleotide sequence ID" value="NZ_CP023483.1"/>
</dbReference>
<feature type="transmembrane region" description="Helical" evidence="6">
    <location>
        <begin position="444"/>
        <end position="460"/>
    </location>
</feature>
<evidence type="ECO:0000256" key="3">
    <source>
        <dbReference type="ARBA" id="ARBA00022692"/>
    </source>
</evidence>
<evidence type="ECO:0000259" key="7">
    <source>
        <dbReference type="SMART" id="SM00849"/>
    </source>
</evidence>
<keyword evidence="5 6" id="KW-0472">Membrane</keyword>
<dbReference type="CDD" id="cd07731">
    <property type="entry name" value="ComA-like_MBL-fold"/>
    <property type="match status" value="1"/>
</dbReference>